<dbReference type="InterPro" id="IPR019018">
    <property type="entry name" value="Rab-bd_FIP-RBD"/>
</dbReference>
<name>A0A433T625_ELYCH</name>
<keyword evidence="3" id="KW-0597">Phosphoprotein</keyword>
<keyword evidence="5" id="KW-0653">Protein transport</keyword>
<dbReference type="Pfam" id="PF00168">
    <property type="entry name" value="C2"/>
    <property type="match status" value="1"/>
</dbReference>
<gene>
    <name evidence="9" type="ORF">EGW08_015341</name>
</gene>
<dbReference type="InterPro" id="IPR037789">
    <property type="entry name" value="FIP_classI"/>
</dbReference>
<dbReference type="GO" id="GO:0045055">
    <property type="term" value="P:regulated exocytosis"/>
    <property type="evidence" value="ECO:0007669"/>
    <property type="project" value="TreeGrafter"/>
</dbReference>
<keyword evidence="2" id="KW-0813">Transport</keyword>
<feature type="compositionally biased region" description="Polar residues" evidence="6">
    <location>
        <begin position="544"/>
        <end position="563"/>
    </location>
</feature>
<evidence type="ECO:0000256" key="1">
    <source>
        <dbReference type="ARBA" id="ARBA00004172"/>
    </source>
</evidence>
<dbReference type="GO" id="GO:0015031">
    <property type="term" value="P:protein transport"/>
    <property type="evidence" value="ECO:0007669"/>
    <property type="project" value="UniProtKB-KW"/>
</dbReference>
<feature type="compositionally biased region" description="Low complexity" evidence="6">
    <location>
        <begin position="435"/>
        <end position="444"/>
    </location>
</feature>
<feature type="region of interest" description="Disordered" evidence="6">
    <location>
        <begin position="700"/>
        <end position="748"/>
    </location>
</feature>
<feature type="region of interest" description="Disordered" evidence="6">
    <location>
        <begin position="221"/>
        <end position="275"/>
    </location>
</feature>
<dbReference type="PANTHER" id="PTHR15746:SF23">
    <property type="entry name" value="RAB11 INTERACTING PROTEIN, ISOFORM A"/>
    <property type="match status" value="1"/>
</dbReference>
<comment type="caution">
    <text evidence="9">The sequence shown here is derived from an EMBL/GenBank/DDBJ whole genome shotgun (WGS) entry which is preliminary data.</text>
</comment>
<feature type="region of interest" description="Disordered" evidence="6">
    <location>
        <begin position="167"/>
        <end position="198"/>
    </location>
</feature>
<evidence type="ECO:0000256" key="5">
    <source>
        <dbReference type="ARBA" id="ARBA00022927"/>
    </source>
</evidence>
<evidence type="ECO:0000256" key="6">
    <source>
        <dbReference type="SAM" id="MobiDB-lite"/>
    </source>
</evidence>
<dbReference type="Proteomes" id="UP000271974">
    <property type="component" value="Unassembled WGS sequence"/>
</dbReference>
<feature type="compositionally biased region" description="Polar residues" evidence="6">
    <location>
        <begin position="364"/>
        <end position="376"/>
    </location>
</feature>
<accession>A0A433T625</accession>
<feature type="domain" description="FIP-RBD" evidence="8">
    <location>
        <begin position="745"/>
        <end position="807"/>
    </location>
</feature>
<feature type="compositionally biased region" description="Polar residues" evidence="6">
    <location>
        <begin position="734"/>
        <end position="744"/>
    </location>
</feature>
<evidence type="ECO:0000256" key="2">
    <source>
        <dbReference type="ARBA" id="ARBA00022448"/>
    </source>
</evidence>
<evidence type="ECO:0000259" key="7">
    <source>
        <dbReference type="PROSITE" id="PS50004"/>
    </source>
</evidence>
<protein>
    <recommendedName>
        <fullName evidence="11">C2 domain-containing protein</fullName>
    </recommendedName>
</protein>
<feature type="compositionally biased region" description="Pro residues" evidence="6">
    <location>
        <begin position="392"/>
        <end position="401"/>
    </location>
</feature>
<feature type="compositionally biased region" description="Polar residues" evidence="6">
    <location>
        <begin position="582"/>
        <end position="594"/>
    </location>
</feature>
<dbReference type="GO" id="GO:0031267">
    <property type="term" value="F:small GTPase binding"/>
    <property type="evidence" value="ECO:0007669"/>
    <property type="project" value="InterPro"/>
</dbReference>
<dbReference type="SMART" id="SM00239">
    <property type="entry name" value="C2"/>
    <property type="match status" value="1"/>
</dbReference>
<feature type="region of interest" description="Disordered" evidence="6">
    <location>
        <begin position="663"/>
        <end position="686"/>
    </location>
</feature>
<sequence>MSVWSPTHVQFTVLRARNLVAKGKGGNNDVFATIQLGRDKFQTSTIKNALNPEWFEECDLSIPHMHTMVEVTLYHRGLLSDDFLGYAAVPVWEHKVADVPQSSWVSLQGKPSAKSSEGKYRGELEVKLAFLCHSRPDGGQGGLKKRTSSIRNLASVFGDKFKFTRSRSLRENRRDPEGGKMDRLPGQSGLAPLEGGEENLSRSYSLSAAYIKSMSLERGPRVFSSSSHTNGSVSNITGSNSTNTITTTNSSTNRDSNNSTEHHVTSTLDRTSVNGSLDWTDKSPLHHYSGSAYNLPGERSCASELLPTLGPRAPTGPGLLPARCARSQSQDDSALAGLLRDPSGGQGRPARGHRGRTMSDIFVGSSSQSVGITNSSSGGGTQDTSASLPGFALPPPPPPSLPGQAWRDQFYASVGGGGGAGIYESIKERTEPENSLSSSSSSSSDGESVPVPKAKRNKRAQKKPIMGKGDLLQQHHYHQQQIQQLYRQPHRQAVGSNLDPPVTRRAASPTKPPTTSANSYSSVLQHPIPPPPLPFFRHAPRPNSYPNSSGLFPTSPSLDSSHPSCEKTASVRDSGILDDRSSSQGNSLEGSGLTTPDCVSITGVPTSTTATKHSAGGASSSTPRDNKSWVPSPAVSSGAHTAKAAGGGILFHLDQELSLKRGVVPGTHGTEAGPPEGVPSFPGYWHRRENSQGELVIRKRSRGERDRLRQARQAQGNRRYTVQGMESCPLGGYSDSQSEASASPRQEVPDSLMTVYSNMNKEELLRVVIQAKAQMIRKDQYIRDLETYIDDLLVRVMETTPRLLSKPNMLRL</sequence>
<evidence type="ECO:0008006" key="11">
    <source>
        <dbReference type="Google" id="ProtNLM"/>
    </source>
</evidence>
<feature type="region of interest" description="Disordered" evidence="6">
    <location>
        <begin position="429"/>
        <end position="463"/>
    </location>
</feature>
<evidence type="ECO:0000313" key="10">
    <source>
        <dbReference type="Proteomes" id="UP000271974"/>
    </source>
</evidence>
<dbReference type="GO" id="GO:0055037">
    <property type="term" value="C:recycling endosome"/>
    <property type="evidence" value="ECO:0007669"/>
    <property type="project" value="UniProtKB-SubCell"/>
</dbReference>
<proteinExistence type="predicted"/>
<evidence type="ECO:0000256" key="4">
    <source>
        <dbReference type="ARBA" id="ARBA00022753"/>
    </source>
</evidence>
<feature type="domain" description="C2" evidence="7">
    <location>
        <begin position="1"/>
        <end position="105"/>
    </location>
</feature>
<feature type="compositionally biased region" description="Basic and acidic residues" evidence="6">
    <location>
        <begin position="168"/>
        <end position="183"/>
    </location>
</feature>
<evidence type="ECO:0000256" key="3">
    <source>
        <dbReference type="ARBA" id="ARBA00022553"/>
    </source>
</evidence>
<keyword evidence="10" id="KW-1185">Reference proteome</keyword>
<feature type="region of interest" description="Disordered" evidence="6">
    <location>
        <begin position="305"/>
        <end position="412"/>
    </location>
</feature>
<dbReference type="Gene3D" id="1.20.5.2440">
    <property type="match status" value="1"/>
</dbReference>
<evidence type="ECO:0000313" key="9">
    <source>
        <dbReference type="EMBL" id="RUS76902.1"/>
    </source>
</evidence>
<feature type="compositionally biased region" description="Polar residues" evidence="6">
    <location>
        <begin position="603"/>
        <end position="623"/>
    </location>
</feature>
<dbReference type="InterPro" id="IPR035892">
    <property type="entry name" value="C2_domain_sf"/>
</dbReference>
<dbReference type="InterPro" id="IPR000008">
    <property type="entry name" value="C2_dom"/>
</dbReference>
<feature type="compositionally biased region" description="Low complexity" evidence="6">
    <location>
        <begin position="224"/>
        <end position="259"/>
    </location>
</feature>
<dbReference type="PANTHER" id="PTHR15746">
    <property type="entry name" value="RAB11-RELATED"/>
    <property type="match status" value="1"/>
</dbReference>
<feature type="compositionally biased region" description="Polar residues" evidence="6">
    <location>
        <begin position="265"/>
        <end position="275"/>
    </location>
</feature>
<dbReference type="Pfam" id="PF09457">
    <property type="entry name" value="RBD-FIP"/>
    <property type="match status" value="1"/>
</dbReference>
<dbReference type="OrthoDB" id="8956628at2759"/>
<feature type="region of interest" description="Disordered" evidence="6">
    <location>
        <begin position="493"/>
        <end position="641"/>
    </location>
</feature>
<comment type="subcellular location">
    <subcellularLocation>
        <location evidence="1">Recycling endosome</location>
    </subcellularLocation>
</comment>
<keyword evidence="4" id="KW-0967">Endosome</keyword>
<dbReference type="InterPro" id="IPR037245">
    <property type="entry name" value="FIP-RBD_C_sf"/>
</dbReference>
<dbReference type="PROSITE" id="PS50004">
    <property type="entry name" value="C2"/>
    <property type="match status" value="1"/>
</dbReference>
<dbReference type="PROSITE" id="PS51511">
    <property type="entry name" value="FIP_RBD"/>
    <property type="match status" value="1"/>
</dbReference>
<organism evidence="9 10">
    <name type="scientific">Elysia chlorotica</name>
    <name type="common">Eastern emerald elysia</name>
    <name type="synonym">Sea slug</name>
    <dbReference type="NCBI Taxonomy" id="188477"/>
    <lineage>
        <taxon>Eukaryota</taxon>
        <taxon>Metazoa</taxon>
        <taxon>Spiralia</taxon>
        <taxon>Lophotrochozoa</taxon>
        <taxon>Mollusca</taxon>
        <taxon>Gastropoda</taxon>
        <taxon>Heterobranchia</taxon>
        <taxon>Euthyneura</taxon>
        <taxon>Panpulmonata</taxon>
        <taxon>Sacoglossa</taxon>
        <taxon>Placobranchoidea</taxon>
        <taxon>Plakobranchidae</taxon>
        <taxon>Elysia</taxon>
    </lineage>
</organism>
<feature type="compositionally biased region" description="Polar residues" evidence="6">
    <location>
        <begin position="513"/>
        <end position="524"/>
    </location>
</feature>
<dbReference type="SUPFAM" id="SSF49562">
    <property type="entry name" value="C2 domain (Calcium/lipid-binding domain, CaLB)"/>
    <property type="match status" value="1"/>
</dbReference>
<reference evidence="9 10" key="1">
    <citation type="submission" date="2019-01" db="EMBL/GenBank/DDBJ databases">
        <title>A draft genome assembly of the solar-powered sea slug Elysia chlorotica.</title>
        <authorList>
            <person name="Cai H."/>
            <person name="Li Q."/>
            <person name="Fang X."/>
            <person name="Li J."/>
            <person name="Curtis N.E."/>
            <person name="Altenburger A."/>
            <person name="Shibata T."/>
            <person name="Feng M."/>
            <person name="Maeda T."/>
            <person name="Schwartz J.A."/>
            <person name="Shigenobu S."/>
            <person name="Lundholm N."/>
            <person name="Nishiyama T."/>
            <person name="Yang H."/>
            <person name="Hasebe M."/>
            <person name="Li S."/>
            <person name="Pierce S.K."/>
            <person name="Wang J."/>
        </authorList>
    </citation>
    <scope>NUCLEOTIDE SEQUENCE [LARGE SCALE GENOMIC DNA]</scope>
    <source>
        <strain evidence="9">EC2010</strain>
        <tissue evidence="9">Whole organism of an adult</tissue>
    </source>
</reference>
<dbReference type="Gene3D" id="2.60.40.150">
    <property type="entry name" value="C2 domain"/>
    <property type="match status" value="1"/>
</dbReference>
<dbReference type="SUPFAM" id="SSF144270">
    <property type="entry name" value="Eferin C-derminal domain-like"/>
    <property type="match status" value="1"/>
</dbReference>
<dbReference type="AlphaFoldDB" id="A0A433T625"/>
<evidence type="ECO:0000259" key="8">
    <source>
        <dbReference type="PROSITE" id="PS51511"/>
    </source>
</evidence>
<dbReference type="EMBL" id="RQTK01000625">
    <property type="protein sequence ID" value="RUS76902.1"/>
    <property type="molecule type" value="Genomic_DNA"/>
</dbReference>
<feature type="compositionally biased region" description="Basic residues" evidence="6">
    <location>
        <begin position="453"/>
        <end position="462"/>
    </location>
</feature>
<dbReference type="STRING" id="188477.A0A433T625"/>